<feature type="compositionally biased region" description="Polar residues" evidence="1">
    <location>
        <begin position="116"/>
        <end position="125"/>
    </location>
</feature>
<comment type="caution">
    <text evidence="2">The sequence shown here is derived from an EMBL/GenBank/DDBJ whole genome shotgun (WGS) entry which is preliminary data.</text>
</comment>
<evidence type="ECO:0000256" key="1">
    <source>
        <dbReference type="SAM" id="MobiDB-lite"/>
    </source>
</evidence>
<dbReference type="AlphaFoldDB" id="V5B3H9"/>
<dbReference type="Proteomes" id="UP000017861">
    <property type="component" value="Unassembled WGS sequence"/>
</dbReference>
<feature type="region of interest" description="Disordered" evidence="1">
    <location>
        <begin position="113"/>
        <end position="163"/>
    </location>
</feature>
<feature type="region of interest" description="Disordered" evidence="1">
    <location>
        <begin position="1"/>
        <end position="100"/>
    </location>
</feature>
<feature type="compositionally biased region" description="Polar residues" evidence="1">
    <location>
        <begin position="142"/>
        <end position="151"/>
    </location>
</feature>
<accession>V5B3H9</accession>
<name>V5B3H9_TRYCR</name>
<reference evidence="2 3" key="1">
    <citation type="journal article" date="2014" name="Genome Announc.">
        <title>Trypanosoma cruzi Clone Dm28c Draft Genome Sequence.</title>
        <authorList>
            <person name="Grisard E.C."/>
            <person name="Teixeira S.M."/>
            <person name="de Almeida L.G."/>
            <person name="Stoco P.H."/>
            <person name="Gerber A.L."/>
            <person name="Talavera-Lopez C."/>
            <person name="Lima O.C."/>
            <person name="Andersson B."/>
            <person name="de Vasconcelos A.T."/>
        </authorList>
    </citation>
    <scope>NUCLEOTIDE SEQUENCE [LARGE SCALE GENOMIC DNA]</scope>
    <source>
        <strain evidence="2 3">Dm28c</strain>
    </source>
</reference>
<feature type="compositionally biased region" description="Basic and acidic residues" evidence="1">
    <location>
        <begin position="23"/>
        <end position="33"/>
    </location>
</feature>
<sequence>MDAVKKHSQSKWSVSMRPLHAGTQKEKITGEKSKKQHNTRKKQTTGGKSTATALALAGNSTPALKHTPSQCCQSARKRIRSSAQQTHTPPAITNNGQEQEVTHRHRLHFNFADNWIQPTAHTQRTPSKHSPKEPHAEAIPHPSTTRRQNFQPLDPHWNSVTDSKGSQVVHHACKKSDSRCALPLSSFPSCPQRKQQPPQPPATATKEASKSTAMCILCVHVVVCACRNTSQRSKNRSRACKGTQKLYSRSAWRK</sequence>
<dbReference type="EMBL" id="AYLP01000208">
    <property type="protein sequence ID" value="ESS62129.1"/>
    <property type="molecule type" value="Genomic_DNA"/>
</dbReference>
<protein>
    <submittedName>
        <fullName evidence="2">Uncharacterized protein</fullName>
    </submittedName>
</protein>
<evidence type="ECO:0000313" key="3">
    <source>
        <dbReference type="Proteomes" id="UP000017861"/>
    </source>
</evidence>
<proteinExistence type="predicted"/>
<feature type="compositionally biased region" description="Basic residues" evidence="1">
    <location>
        <begin position="34"/>
        <end position="43"/>
    </location>
</feature>
<feature type="compositionally biased region" description="Polar residues" evidence="1">
    <location>
        <begin position="81"/>
        <end position="99"/>
    </location>
</feature>
<gene>
    <name evidence="2" type="ORF">TCDM_10231</name>
</gene>
<feature type="compositionally biased region" description="Polar residues" evidence="1">
    <location>
        <begin position="44"/>
        <end position="73"/>
    </location>
</feature>
<evidence type="ECO:0000313" key="2">
    <source>
        <dbReference type="EMBL" id="ESS62129.1"/>
    </source>
</evidence>
<dbReference type="VEuPathDB" id="TriTrypDB:TCDM_10231"/>
<organism evidence="2 3">
    <name type="scientific">Trypanosoma cruzi Dm28c</name>
    <dbReference type="NCBI Taxonomy" id="1416333"/>
    <lineage>
        <taxon>Eukaryota</taxon>
        <taxon>Discoba</taxon>
        <taxon>Euglenozoa</taxon>
        <taxon>Kinetoplastea</taxon>
        <taxon>Metakinetoplastina</taxon>
        <taxon>Trypanosomatida</taxon>
        <taxon>Trypanosomatidae</taxon>
        <taxon>Trypanosoma</taxon>
        <taxon>Schizotrypanum</taxon>
    </lineage>
</organism>